<reference evidence="1" key="1">
    <citation type="submission" date="2014-11" db="EMBL/GenBank/DDBJ databases">
        <authorList>
            <person name="Amaro Gonzalez C."/>
        </authorList>
    </citation>
    <scope>NUCLEOTIDE SEQUENCE</scope>
</reference>
<evidence type="ECO:0000313" key="1">
    <source>
        <dbReference type="EMBL" id="JAH73670.1"/>
    </source>
</evidence>
<sequence length="26" mass="3109">MERNFCISERTDVVALWVLMNVMSYT</sequence>
<protein>
    <submittedName>
        <fullName evidence="1">Uncharacterized protein</fullName>
    </submittedName>
</protein>
<accession>A0A0E9V864</accession>
<proteinExistence type="predicted"/>
<reference evidence="1" key="2">
    <citation type="journal article" date="2015" name="Fish Shellfish Immunol.">
        <title>Early steps in the European eel (Anguilla anguilla)-Vibrio vulnificus interaction in the gills: Role of the RtxA13 toxin.</title>
        <authorList>
            <person name="Callol A."/>
            <person name="Pajuelo D."/>
            <person name="Ebbesson L."/>
            <person name="Teles M."/>
            <person name="MacKenzie S."/>
            <person name="Amaro C."/>
        </authorList>
    </citation>
    <scope>NUCLEOTIDE SEQUENCE</scope>
</reference>
<organism evidence="1">
    <name type="scientific">Anguilla anguilla</name>
    <name type="common">European freshwater eel</name>
    <name type="synonym">Muraena anguilla</name>
    <dbReference type="NCBI Taxonomy" id="7936"/>
    <lineage>
        <taxon>Eukaryota</taxon>
        <taxon>Metazoa</taxon>
        <taxon>Chordata</taxon>
        <taxon>Craniata</taxon>
        <taxon>Vertebrata</taxon>
        <taxon>Euteleostomi</taxon>
        <taxon>Actinopterygii</taxon>
        <taxon>Neopterygii</taxon>
        <taxon>Teleostei</taxon>
        <taxon>Anguilliformes</taxon>
        <taxon>Anguillidae</taxon>
        <taxon>Anguilla</taxon>
    </lineage>
</organism>
<name>A0A0E9V864_ANGAN</name>
<dbReference type="EMBL" id="GBXM01034907">
    <property type="protein sequence ID" value="JAH73670.1"/>
    <property type="molecule type" value="Transcribed_RNA"/>
</dbReference>
<dbReference type="AlphaFoldDB" id="A0A0E9V864"/>